<keyword evidence="3" id="KW-1185">Reference proteome</keyword>
<evidence type="ECO:0000256" key="1">
    <source>
        <dbReference type="SAM" id="MobiDB-lite"/>
    </source>
</evidence>
<organism evidence="2 3">
    <name type="scientific">Pleurodeles waltl</name>
    <name type="common">Iberian ribbed newt</name>
    <dbReference type="NCBI Taxonomy" id="8319"/>
    <lineage>
        <taxon>Eukaryota</taxon>
        <taxon>Metazoa</taxon>
        <taxon>Chordata</taxon>
        <taxon>Craniata</taxon>
        <taxon>Vertebrata</taxon>
        <taxon>Euteleostomi</taxon>
        <taxon>Amphibia</taxon>
        <taxon>Batrachia</taxon>
        <taxon>Caudata</taxon>
        <taxon>Salamandroidea</taxon>
        <taxon>Salamandridae</taxon>
        <taxon>Pleurodelinae</taxon>
        <taxon>Pleurodeles</taxon>
    </lineage>
</organism>
<feature type="region of interest" description="Disordered" evidence="1">
    <location>
        <begin position="52"/>
        <end position="125"/>
    </location>
</feature>
<evidence type="ECO:0000313" key="2">
    <source>
        <dbReference type="EMBL" id="KAJ1122697.1"/>
    </source>
</evidence>
<protein>
    <submittedName>
        <fullName evidence="2">Uncharacterized protein</fullName>
    </submittedName>
</protein>
<proteinExistence type="predicted"/>
<evidence type="ECO:0000313" key="3">
    <source>
        <dbReference type="Proteomes" id="UP001066276"/>
    </source>
</evidence>
<dbReference type="AlphaFoldDB" id="A0AAV7P350"/>
<feature type="compositionally biased region" description="Basic and acidic residues" evidence="1">
    <location>
        <begin position="52"/>
        <end position="75"/>
    </location>
</feature>
<reference evidence="2" key="1">
    <citation type="journal article" date="2022" name="bioRxiv">
        <title>Sequencing and chromosome-scale assembly of the giantPleurodeles waltlgenome.</title>
        <authorList>
            <person name="Brown T."/>
            <person name="Elewa A."/>
            <person name="Iarovenko S."/>
            <person name="Subramanian E."/>
            <person name="Araus A.J."/>
            <person name="Petzold A."/>
            <person name="Susuki M."/>
            <person name="Suzuki K.-i.T."/>
            <person name="Hayashi T."/>
            <person name="Toyoda A."/>
            <person name="Oliveira C."/>
            <person name="Osipova E."/>
            <person name="Leigh N.D."/>
            <person name="Simon A."/>
            <person name="Yun M.H."/>
        </authorList>
    </citation>
    <scope>NUCLEOTIDE SEQUENCE</scope>
    <source>
        <strain evidence="2">20211129_DDA</strain>
        <tissue evidence="2">Liver</tissue>
    </source>
</reference>
<sequence>MSVFIASRAPTLISLHYSGTRLGARRLRDGVLRRQIGLFYFWLAREAPRWTEEGRNHRQGEEATRNRREGEGETRHARRRAAGAGGNLEEGGEQEEDGYTARQKREEPKPTRREGSERKSQPRPRRDVALAEYYYTKLPGTGNVLLQGYIISRYTAAIKALISHGKYNQDTLLALLILL</sequence>
<accession>A0AAV7P350</accession>
<gene>
    <name evidence="2" type="ORF">NDU88_001182</name>
</gene>
<dbReference type="Proteomes" id="UP001066276">
    <property type="component" value="Chromosome 7"/>
</dbReference>
<name>A0AAV7P350_PLEWA</name>
<feature type="compositionally biased region" description="Basic and acidic residues" evidence="1">
    <location>
        <begin position="103"/>
        <end position="125"/>
    </location>
</feature>
<comment type="caution">
    <text evidence="2">The sequence shown here is derived from an EMBL/GenBank/DDBJ whole genome shotgun (WGS) entry which is preliminary data.</text>
</comment>
<dbReference type="EMBL" id="JANPWB010000011">
    <property type="protein sequence ID" value="KAJ1122697.1"/>
    <property type="molecule type" value="Genomic_DNA"/>
</dbReference>